<organism evidence="3 4">
    <name type="scientific">Arthrobacter alpinus</name>
    <dbReference type="NCBI Taxonomy" id="656366"/>
    <lineage>
        <taxon>Bacteria</taxon>
        <taxon>Bacillati</taxon>
        <taxon>Actinomycetota</taxon>
        <taxon>Actinomycetes</taxon>
        <taxon>Micrococcales</taxon>
        <taxon>Micrococcaceae</taxon>
        <taxon>Arthrobacter</taxon>
    </lineage>
</organism>
<reference evidence="4" key="1">
    <citation type="submission" date="2015-09" db="EMBL/GenBank/DDBJ databases">
        <title>Complete genome of Arthrobacter alpinus strain R3.8.</title>
        <authorList>
            <person name="See-Too W.S."/>
            <person name="Chan K.G."/>
        </authorList>
    </citation>
    <scope>NUCLEOTIDE SEQUENCE [LARGE SCALE GENOMIC DNA]</scope>
    <source>
        <strain evidence="4">R3.8</strain>
    </source>
</reference>
<sequence>MSAVVGLGVALTGCGQASSTPASSAPTTSSAAASRTAETTPSSPQSTAPSSTPPITPAEPALCMAASLEGSLDASGGGAAGSVYMKLIVKNTSGTLCILDGYPGVSLVKSGTTTPIGAPAVRNPQAPSAGPISLAPGQSAAAVLQYTQAGNYQDCTQVPADAVLVYPPSATDSLTIVQPLTACSNADIALLHIGAFAP</sequence>
<accession>A0A0M4RT76</accession>
<name>A0A0M4RT76_9MICC</name>
<dbReference type="EMBL" id="CP012677">
    <property type="protein sequence ID" value="ALE94376.1"/>
    <property type="molecule type" value="Genomic_DNA"/>
</dbReference>
<gene>
    <name evidence="3" type="ORF">AOC05_17790</name>
</gene>
<feature type="domain" description="DUF4232" evidence="2">
    <location>
        <begin position="63"/>
        <end position="187"/>
    </location>
</feature>
<keyword evidence="4" id="KW-1185">Reference proteome</keyword>
<feature type="region of interest" description="Disordered" evidence="1">
    <location>
        <begin position="13"/>
        <end position="58"/>
    </location>
</feature>
<evidence type="ECO:0000313" key="3">
    <source>
        <dbReference type="EMBL" id="ALE94376.1"/>
    </source>
</evidence>
<dbReference type="Pfam" id="PF14016">
    <property type="entry name" value="DUF4232"/>
    <property type="match status" value="1"/>
</dbReference>
<dbReference type="KEGG" id="aaq:AOC05_17790"/>
<evidence type="ECO:0000313" key="4">
    <source>
        <dbReference type="Proteomes" id="UP000062833"/>
    </source>
</evidence>
<dbReference type="PATRIC" id="fig|656366.3.peg.3825"/>
<protein>
    <recommendedName>
        <fullName evidence="2">DUF4232 domain-containing protein</fullName>
    </recommendedName>
</protein>
<dbReference type="InterPro" id="IPR025326">
    <property type="entry name" value="DUF4232"/>
</dbReference>
<dbReference type="OrthoDB" id="3268346at2"/>
<evidence type="ECO:0000259" key="2">
    <source>
        <dbReference type="Pfam" id="PF14016"/>
    </source>
</evidence>
<proteinExistence type="predicted"/>
<feature type="compositionally biased region" description="Low complexity" evidence="1">
    <location>
        <begin position="17"/>
        <end position="50"/>
    </location>
</feature>
<evidence type="ECO:0000256" key="1">
    <source>
        <dbReference type="SAM" id="MobiDB-lite"/>
    </source>
</evidence>
<dbReference type="AlphaFoldDB" id="A0A0M4RT76"/>
<dbReference type="Proteomes" id="UP000062833">
    <property type="component" value="Chromosome"/>
</dbReference>